<reference evidence="4" key="1">
    <citation type="journal article" date="2019" name="Int. J. Syst. Evol. Microbiol.">
        <title>The Global Catalogue of Microorganisms (GCM) 10K type strain sequencing project: providing services to taxonomists for standard genome sequencing and annotation.</title>
        <authorList>
            <consortium name="The Broad Institute Genomics Platform"/>
            <consortium name="The Broad Institute Genome Sequencing Center for Infectious Disease"/>
            <person name="Wu L."/>
            <person name="Ma J."/>
        </authorList>
    </citation>
    <scope>NUCLEOTIDE SEQUENCE [LARGE SCALE GENOMIC DNA]</scope>
    <source>
        <strain evidence="4">JCM 3399</strain>
    </source>
</reference>
<feature type="chain" id="PRO_5046180355" description="Secreted protein" evidence="2">
    <location>
        <begin position="28"/>
        <end position="121"/>
    </location>
</feature>
<dbReference type="RefSeq" id="WP_189307975.1">
    <property type="nucleotide sequence ID" value="NZ_BMRP01000056.1"/>
</dbReference>
<evidence type="ECO:0000256" key="2">
    <source>
        <dbReference type="SAM" id="SignalP"/>
    </source>
</evidence>
<evidence type="ECO:0000313" key="3">
    <source>
        <dbReference type="EMBL" id="GGU97552.1"/>
    </source>
</evidence>
<feature type="compositionally biased region" description="Gly residues" evidence="1">
    <location>
        <begin position="112"/>
        <end position="121"/>
    </location>
</feature>
<evidence type="ECO:0008006" key="5">
    <source>
        <dbReference type="Google" id="ProtNLM"/>
    </source>
</evidence>
<evidence type="ECO:0000256" key="1">
    <source>
        <dbReference type="SAM" id="MobiDB-lite"/>
    </source>
</evidence>
<organism evidence="3 4">
    <name type="scientific">Streptomyces albospinus</name>
    <dbReference type="NCBI Taxonomy" id="285515"/>
    <lineage>
        <taxon>Bacteria</taxon>
        <taxon>Bacillati</taxon>
        <taxon>Actinomycetota</taxon>
        <taxon>Actinomycetes</taxon>
        <taxon>Kitasatosporales</taxon>
        <taxon>Streptomycetaceae</taxon>
        <taxon>Streptomyces</taxon>
    </lineage>
</organism>
<feature type="region of interest" description="Disordered" evidence="1">
    <location>
        <begin position="66"/>
        <end position="121"/>
    </location>
</feature>
<evidence type="ECO:0000313" key="4">
    <source>
        <dbReference type="Proteomes" id="UP000654471"/>
    </source>
</evidence>
<keyword evidence="4" id="KW-1185">Reference proteome</keyword>
<accession>A0ABQ2VM47</accession>
<feature type="signal peptide" evidence="2">
    <location>
        <begin position="1"/>
        <end position="27"/>
    </location>
</feature>
<gene>
    <name evidence="3" type="ORF">GCM10010211_75990</name>
</gene>
<proteinExistence type="predicted"/>
<keyword evidence="2" id="KW-0732">Signal</keyword>
<sequence>MHKLHKAAVLAATLGSIAALGAGPAYAGGQGGFDVRQGSQCRTHDLNVDVLGEVGILNGVLGNALGGEGSPGAQASSMGSQIGCDNRVDQMGGDEGHGHGGGGGEGGDHGGGEGGSHGGGK</sequence>
<protein>
    <recommendedName>
        <fullName evidence="5">Secreted protein</fullName>
    </recommendedName>
</protein>
<comment type="caution">
    <text evidence="3">The sequence shown here is derived from an EMBL/GenBank/DDBJ whole genome shotgun (WGS) entry which is preliminary data.</text>
</comment>
<name>A0ABQ2VM47_9ACTN</name>
<dbReference type="Proteomes" id="UP000654471">
    <property type="component" value="Unassembled WGS sequence"/>
</dbReference>
<dbReference type="EMBL" id="BMRP01000056">
    <property type="protein sequence ID" value="GGU97552.1"/>
    <property type="molecule type" value="Genomic_DNA"/>
</dbReference>